<keyword evidence="1" id="KW-1133">Transmembrane helix</keyword>
<comment type="caution">
    <text evidence="2">The sequence shown here is derived from an EMBL/GenBank/DDBJ whole genome shotgun (WGS) entry which is preliminary data.</text>
</comment>
<dbReference type="AlphaFoldDB" id="A0A397W4L5"/>
<evidence type="ECO:0000256" key="1">
    <source>
        <dbReference type="SAM" id="Phobius"/>
    </source>
</evidence>
<evidence type="ECO:0000313" key="3">
    <source>
        <dbReference type="Proteomes" id="UP000266673"/>
    </source>
</evidence>
<evidence type="ECO:0000313" key="2">
    <source>
        <dbReference type="EMBL" id="RIB29041.1"/>
    </source>
</evidence>
<reference evidence="2 3" key="1">
    <citation type="submission" date="2018-06" db="EMBL/GenBank/DDBJ databases">
        <title>Comparative genomics reveals the genomic features of Rhizophagus irregularis, R. cerebriforme, R. diaphanum and Gigaspora rosea, and their symbiotic lifestyle signature.</title>
        <authorList>
            <person name="Morin E."/>
            <person name="San Clemente H."/>
            <person name="Chen E.C.H."/>
            <person name="De La Providencia I."/>
            <person name="Hainaut M."/>
            <person name="Kuo A."/>
            <person name="Kohler A."/>
            <person name="Murat C."/>
            <person name="Tang N."/>
            <person name="Roy S."/>
            <person name="Loubradou J."/>
            <person name="Henrissat B."/>
            <person name="Grigoriev I.V."/>
            <person name="Corradi N."/>
            <person name="Roux C."/>
            <person name="Martin F.M."/>
        </authorList>
    </citation>
    <scope>NUCLEOTIDE SEQUENCE [LARGE SCALE GENOMIC DNA]</scope>
    <source>
        <strain evidence="2 3">DAOM 194757</strain>
    </source>
</reference>
<keyword evidence="1" id="KW-0812">Transmembrane</keyword>
<organism evidence="2 3">
    <name type="scientific">Gigaspora rosea</name>
    <dbReference type="NCBI Taxonomy" id="44941"/>
    <lineage>
        <taxon>Eukaryota</taxon>
        <taxon>Fungi</taxon>
        <taxon>Fungi incertae sedis</taxon>
        <taxon>Mucoromycota</taxon>
        <taxon>Glomeromycotina</taxon>
        <taxon>Glomeromycetes</taxon>
        <taxon>Diversisporales</taxon>
        <taxon>Gigasporaceae</taxon>
        <taxon>Gigaspora</taxon>
    </lineage>
</organism>
<dbReference type="Proteomes" id="UP000266673">
    <property type="component" value="Unassembled WGS sequence"/>
</dbReference>
<protein>
    <submittedName>
        <fullName evidence="2">Uncharacterized protein</fullName>
    </submittedName>
</protein>
<sequence length="113" mass="13439">MRDFAHSPLAYKPYTHTSFVLHITFLIHFVLCTMFLVYLSRNFLFIIYKNRSINTCLFNLKLVVKLFKPITRIANITFFKKGKLLAFFCNMTLYRLFGIMIEVYNYVLSSNKS</sequence>
<dbReference type="EMBL" id="QKWP01000048">
    <property type="protein sequence ID" value="RIB29041.1"/>
    <property type="molecule type" value="Genomic_DNA"/>
</dbReference>
<gene>
    <name evidence="2" type="ORF">C2G38_1270859</name>
</gene>
<feature type="transmembrane region" description="Helical" evidence="1">
    <location>
        <begin position="20"/>
        <end position="39"/>
    </location>
</feature>
<keyword evidence="1" id="KW-0472">Membrane</keyword>
<name>A0A397W4L5_9GLOM</name>
<keyword evidence="3" id="KW-1185">Reference proteome</keyword>
<proteinExistence type="predicted"/>
<feature type="transmembrane region" description="Helical" evidence="1">
    <location>
        <begin position="84"/>
        <end position="107"/>
    </location>
</feature>
<accession>A0A397W4L5</accession>